<organism evidence="1 2">
    <name type="scientific">Paraburkholderia solitsugae</name>
    <dbReference type="NCBI Taxonomy" id="2675748"/>
    <lineage>
        <taxon>Bacteria</taxon>
        <taxon>Pseudomonadati</taxon>
        <taxon>Pseudomonadota</taxon>
        <taxon>Betaproteobacteria</taxon>
        <taxon>Burkholderiales</taxon>
        <taxon>Burkholderiaceae</taxon>
        <taxon>Paraburkholderia</taxon>
    </lineage>
</organism>
<reference evidence="1 2" key="1">
    <citation type="submission" date="2019-11" db="EMBL/GenBank/DDBJ databases">
        <title>Metabolism of dissolved organic matter in forest soils.</title>
        <authorList>
            <person name="Cyle K.T."/>
            <person name="Wilhelm R.C."/>
            <person name="Martinez C.E."/>
        </authorList>
    </citation>
    <scope>NUCLEOTIDE SEQUENCE [LARGE SCALE GENOMIC DNA]</scope>
    <source>
        <strain evidence="1 2">1N</strain>
    </source>
</reference>
<protein>
    <submittedName>
        <fullName evidence="1">Uncharacterized protein</fullName>
    </submittedName>
</protein>
<dbReference type="Proteomes" id="UP000652198">
    <property type="component" value="Unassembled WGS sequence"/>
</dbReference>
<keyword evidence="2" id="KW-1185">Reference proteome</keyword>
<evidence type="ECO:0000313" key="1">
    <source>
        <dbReference type="EMBL" id="NPT45934.1"/>
    </source>
</evidence>
<proteinExistence type="predicted"/>
<name>A0ABX2BYY1_9BURK</name>
<comment type="caution">
    <text evidence="1">The sequence shown here is derived from an EMBL/GenBank/DDBJ whole genome shotgun (WGS) entry which is preliminary data.</text>
</comment>
<dbReference type="RefSeq" id="WP_172316118.1">
    <property type="nucleotide sequence ID" value="NZ_WOEY01000128.1"/>
</dbReference>
<gene>
    <name evidence="1" type="ORF">GNZ12_32375</name>
</gene>
<sequence length="72" mass="8198">MNKTLCPRIYQVKQVPGKHQANVSHRESAGVALLQRGLLPQFRADLEKDTRKHVKENLIPINALPSQKRKTT</sequence>
<accession>A0ABX2BYY1</accession>
<evidence type="ECO:0000313" key="2">
    <source>
        <dbReference type="Proteomes" id="UP000652198"/>
    </source>
</evidence>
<dbReference type="EMBL" id="WOEY01000128">
    <property type="protein sequence ID" value="NPT45934.1"/>
    <property type="molecule type" value="Genomic_DNA"/>
</dbReference>